<dbReference type="Gene3D" id="3.40.630.30">
    <property type="match status" value="1"/>
</dbReference>
<sequence>MRGDQRTELARIIRPTGTLPLLDEERQRVLEIIELCFKDTQMNRFIFGSDLATQRLFHLRKLGAAFDPDSAVHAGRQVEGCEIWVIKVQGVVESVMVLIRPGQSREDSEDKLEYEKKALERLPEEKRDWIKNERKILSKRAEQSIQFGIKQAFNLEIIATHPSSRQHGLGTMLIHKLISLLTEEHPHIWLTSTHDIAVKFYEKLGFKVVFEDVIHFDKEQGKFRGIVYDLTEK</sequence>
<dbReference type="PANTHER" id="PTHR42791">
    <property type="entry name" value="GNAT FAMILY ACETYLTRANSFERASE"/>
    <property type="match status" value="1"/>
</dbReference>
<evidence type="ECO:0000259" key="1">
    <source>
        <dbReference type="PROSITE" id="PS51186"/>
    </source>
</evidence>
<dbReference type="AlphaFoldDB" id="A0AAX4KMA1"/>
<keyword evidence="3" id="KW-1185">Reference proteome</keyword>
<dbReference type="EMBL" id="CP144089">
    <property type="protein sequence ID" value="WWD07497.1"/>
    <property type="molecule type" value="Genomic_DNA"/>
</dbReference>
<reference evidence="2 3" key="1">
    <citation type="submission" date="2024-01" db="EMBL/GenBank/DDBJ databases">
        <title>Comparative genomics of Cryptococcus and Kwoniella reveals pathogenesis evolution and contrasting modes of karyotype evolution via chromosome fusion or intercentromeric recombination.</title>
        <authorList>
            <person name="Coelho M.A."/>
            <person name="David-Palma M."/>
            <person name="Shea T."/>
            <person name="Bowers K."/>
            <person name="McGinley-Smith S."/>
            <person name="Mohammad A.W."/>
            <person name="Gnirke A."/>
            <person name="Yurkov A.M."/>
            <person name="Nowrousian M."/>
            <person name="Sun S."/>
            <person name="Cuomo C.A."/>
            <person name="Heitman J."/>
        </authorList>
    </citation>
    <scope>NUCLEOTIDE SEQUENCE [LARGE SCALE GENOMIC DNA]</scope>
    <source>
        <strain evidence="2 3">PYCC6329</strain>
    </source>
</reference>
<dbReference type="RefSeq" id="XP_066085464.1">
    <property type="nucleotide sequence ID" value="XM_066229367.1"/>
</dbReference>
<dbReference type="SUPFAM" id="SSF55729">
    <property type="entry name" value="Acyl-CoA N-acyltransferases (Nat)"/>
    <property type="match status" value="1"/>
</dbReference>
<feature type="domain" description="N-acetyltransferase" evidence="1">
    <location>
        <begin position="97"/>
        <end position="233"/>
    </location>
</feature>
<dbReference type="Pfam" id="PF13508">
    <property type="entry name" value="Acetyltransf_7"/>
    <property type="match status" value="1"/>
</dbReference>
<dbReference type="InterPro" id="IPR052523">
    <property type="entry name" value="Trichothecene_AcTrans"/>
</dbReference>
<protein>
    <recommendedName>
        <fullName evidence="1">N-acetyltransferase domain-containing protein</fullName>
    </recommendedName>
</protein>
<name>A0AAX4KMA1_9TREE</name>
<dbReference type="InterPro" id="IPR016181">
    <property type="entry name" value="Acyl_CoA_acyltransferase"/>
</dbReference>
<evidence type="ECO:0000313" key="3">
    <source>
        <dbReference type="Proteomes" id="UP001358614"/>
    </source>
</evidence>
<dbReference type="InterPro" id="IPR000182">
    <property type="entry name" value="GNAT_dom"/>
</dbReference>
<organism evidence="2 3">
    <name type="scientific">Kwoniella europaea PYCC6329</name>
    <dbReference type="NCBI Taxonomy" id="1423913"/>
    <lineage>
        <taxon>Eukaryota</taxon>
        <taxon>Fungi</taxon>
        <taxon>Dikarya</taxon>
        <taxon>Basidiomycota</taxon>
        <taxon>Agaricomycotina</taxon>
        <taxon>Tremellomycetes</taxon>
        <taxon>Tremellales</taxon>
        <taxon>Cryptococcaceae</taxon>
        <taxon>Kwoniella</taxon>
    </lineage>
</organism>
<dbReference type="KEGG" id="ker:91104399"/>
<dbReference type="GO" id="GO:0016747">
    <property type="term" value="F:acyltransferase activity, transferring groups other than amino-acyl groups"/>
    <property type="evidence" value="ECO:0007669"/>
    <property type="project" value="InterPro"/>
</dbReference>
<dbReference type="PANTHER" id="PTHR42791:SF1">
    <property type="entry name" value="N-ACETYLTRANSFERASE DOMAIN-CONTAINING PROTEIN"/>
    <property type="match status" value="1"/>
</dbReference>
<dbReference type="PROSITE" id="PS51186">
    <property type="entry name" value="GNAT"/>
    <property type="match status" value="1"/>
</dbReference>
<dbReference type="GeneID" id="91104399"/>
<proteinExistence type="predicted"/>
<gene>
    <name evidence="2" type="ORF">V865_005598</name>
</gene>
<dbReference type="Proteomes" id="UP001358614">
    <property type="component" value="Chromosome 1"/>
</dbReference>
<accession>A0AAX4KMA1</accession>
<evidence type="ECO:0000313" key="2">
    <source>
        <dbReference type="EMBL" id="WWD07497.1"/>
    </source>
</evidence>